<dbReference type="AlphaFoldDB" id="A0A2K4YAR7"/>
<evidence type="ECO:0000259" key="9">
    <source>
        <dbReference type="PROSITE" id="PS51085"/>
    </source>
</evidence>
<dbReference type="PROSITE" id="PS00197">
    <property type="entry name" value="2FE2S_FER_1"/>
    <property type="match status" value="1"/>
</dbReference>
<dbReference type="PANTHER" id="PTHR43112:SF3">
    <property type="entry name" value="FERREDOXIN-2, CHLOROPLASTIC"/>
    <property type="match status" value="1"/>
</dbReference>
<keyword evidence="5" id="KW-0249">Electron transport</keyword>
<evidence type="ECO:0000256" key="2">
    <source>
        <dbReference type="ARBA" id="ARBA00022448"/>
    </source>
</evidence>
<dbReference type="InterPro" id="IPR036010">
    <property type="entry name" value="2Fe-2S_ferredoxin-like_sf"/>
</dbReference>
<comment type="caution">
    <text evidence="10">The sequence shown here is derived from an EMBL/GenBank/DDBJ whole genome shotgun (WGS) entry which is preliminary data.</text>
</comment>
<evidence type="ECO:0000256" key="1">
    <source>
        <dbReference type="ARBA" id="ARBA00007874"/>
    </source>
</evidence>
<gene>
    <name evidence="10" type="ORF">MAAFP003_2560</name>
</gene>
<dbReference type="InterPro" id="IPR001041">
    <property type="entry name" value="2Fe-2S_ferredoxin-type"/>
</dbReference>
<evidence type="ECO:0000313" key="11">
    <source>
        <dbReference type="Proteomes" id="UP000236318"/>
    </source>
</evidence>
<accession>A0A2K4YAR7</accession>
<evidence type="ECO:0000256" key="7">
    <source>
        <dbReference type="ARBA" id="ARBA00023014"/>
    </source>
</evidence>
<evidence type="ECO:0000313" key="10">
    <source>
        <dbReference type="EMBL" id="SOX53884.1"/>
    </source>
</evidence>
<evidence type="ECO:0000256" key="4">
    <source>
        <dbReference type="ARBA" id="ARBA00022723"/>
    </source>
</evidence>
<dbReference type="PANTHER" id="PTHR43112">
    <property type="entry name" value="FERREDOXIN"/>
    <property type="match status" value="1"/>
</dbReference>
<evidence type="ECO:0000256" key="8">
    <source>
        <dbReference type="ARBA" id="ARBA00034078"/>
    </source>
</evidence>
<keyword evidence="3" id="KW-0001">2Fe-2S</keyword>
<dbReference type="PROSITE" id="PS51085">
    <property type="entry name" value="2FE2S_FER_2"/>
    <property type="match status" value="1"/>
</dbReference>
<dbReference type="GO" id="GO:0051537">
    <property type="term" value="F:2 iron, 2 sulfur cluster binding"/>
    <property type="evidence" value="ECO:0007669"/>
    <property type="project" value="UniProtKB-KW"/>
</dbReference>
<feature type="domain" description="2Fe-2S ferredoxin-type" evidence="9">
    <location>
        <begin position="24"/>
        <end position="111"/>
    </location>
</feature>
<name>A0A2K4YAR7_9MYCO</name>
<organism evidence="10 11">
    <name type="scientific">Mycobacterium ahvazicum</name>
    <dbReference type="NCBI Taxonomy" id="1964395"/>
    <lineage>
        <taxon>Bacteria</taxon>
        <taxon>Bacillati</taxon>
        <taxon>Actinomycetota</taxon>
        <taxon>Actinomycetes</taxon>
        <taxon>Mycobacteriales</taxon>
        <taxon>Mycobacteriaceae</taxon>
        <taxon>Mycobacterium</taxon>
        <taxon>Mycobacterium simiae complex</taxon>
    </lineage>
</organism>
<dbReference type="CDD" id="cd00207">
    <property type="entry name" value="fer2"/>
    <property type="match status" value="1"/>
</dbReference>
<keyword evidence="7" id="KW-0411">Iron-sulfur</keyword>
<evidence type="ECO:0000256" key="3">
    <source>
        <dbReference type="ARBA" id="ARBA00022714"/>
    </source>
</evidence>
<protein>
    <submittedName>
        <fullName evidence="10">Ferredoxin</fullName>
    </submittedName>
</protein>
<evidence type="ECO:0000256" key="5">
    <source>
        <dbReference type="ARBA" id="ARBA00022982"/>
    </source>
</evidence>
<dbReference type="EMBL" id="FXEG02000002">
    <property type="protein sequence ID" value="SOX53884.1"/>
    <property type="molecule type" value="Genomic_DNA"/>
</dbReference>
<dbReference type="InterPro" id="IPR012675">
    <property type="entry name" value="Beta-grasp_dom_sf"/>
</dbReference>
<dbReference type="GO" id="GO:0046872">
    <property type="term" value="F:metal ion binding"/>
    <property type="evidence" value="ECO:0007669"/>
    <property type="project" value="UniProtKB-KW"/>
</dbReference>
<dbReference type="Pfam" id="PF00111">
    <property type="entry name" value="Fer2"/>
    <property type="match status" value="1"/>
</dbReference>
<dbReference type="SUPFAM" id="SSF54292">
    <property type="entry name" value="2Fe-2S ferredoxin-like"/>
    <property type="match status" value="1"/>
</dbReference>
<dbReference type="Proteomes" id="UP000236318">
    <property type="component" value="Unassembled WGS sequence"/>
</dbReference>
<sequence length="111" mass="12022">MPTINRMAEVGEQAAALRTDVQAAIVDVELDGERHRLRWPREQTLVEVMLDAGINVPHSCREGHCGSCVATVISGEVEMAGGDVLGPEDRAEGLILGCQARPITDTIRIEF</sequence>
<keyword evidence="6" id="KW-0408">Iron</keyword>
<reference evidence="10" key="1">
    <citation type="submission" date="2018-01" db="EMBL/GenBank/DDBJ databases">
        <authorList>
            <consortium name="Urmite Genomes"/>
        </authorList>
    </citation>
    <scope>NUCLEOTIDE SEQUENCE [LARGE SCALE GENOMIC DNA]</scope>
    <source>
        <strain evidence="10">AFP003</strain>
    </source>
</reference>
<keyword evidence="11" id="KW-1185">Reference proteome</keyword>
<evidence type="ECO:0000256" key="6">
    <source>
        <dbReference type="ARBA" id="ARBA00023004"/>
    </source>
</evidence>
<proteinExistence type="inferred from homology"/>
<dbReference type="InterPro" id="IPR006058">
    <property type="entry name" value="2Fe2S_fd_BS"/>
</dbReference>
<keyword evidence="4" id="KW-0479">Metal-binding</keyword>
<dbReference type="Gene3D" id="3.10.20.30">
    <property type="match status" value="1"/>
</dbReference>
<comment type="cofactor">
    <cofactor evidence="8">
        <name>[2Fe-2S] cluster</name>
        <dbReference type="ChEBI" id="CHEBI:190135"/>
    </cofactor>
</comment>
<comment type="similarity">
    <text evidence="1">Belongs to the 2Fe2S plant-type ferredoxin family.</text>
</comment>
<keyword evidence="2" id="KW-0813">Transport</keyword>